<name>A0A5R8WW11_9BACT</name>
<accession>A0A5R8WW11</accession>
<protein>
    <submittedName>
        <fullName evidence="1">Uncharacterized protein</fullName>
    </submittedName>
</protein>
<comment type="caution">
    <text evidence="1">The sequence shown here is derived from an EMBL/GenBank/DDBJ whole genome shotgun (WGS) entry which is preliminary data.</text>
</comment>
<evidence type="ECO:0000313" key="2">
    <source>
        <dbReference type="Proteomes" id="UP000305517"/>
    </source>
</evidence>
<keyword evidence="2" id="KW-1185">Reference proteome</keyword>
<proteinExistence type="predicted"/>
<reference evidence="1 2" key="1">
    <citation type="submission" date="2019-05" db="EMBL/GenBank/DDBJ databases">
        <title>Hymenobacter edaphi sp. nov., isolated from abandoned arsenic-contaminated farmland soil.</title>
        <authorList>
            <person name="Nie L."/>
        </authorList>
    </citation>
    <scope>NUCLEOTIDE SEQUENCE [LARGE SCALE GENOMIC DNA]</scope>
    <source>
        <strain evidence="1 2">1-3-3-8</strain>
    </source>
</reference>
<organism evidence="1 2">
    <name type="scientific">Hymenobacter jeollabukensis</name>
    <dbReference type="NCBI Taxonomy" id="2025313"/>
    <lineage>
        <taxon>Bacteria</taxon>
        <taxon>Pseudomonadati</taxon>
        <taxon>Bacteroidota</taxon>
        <taxon>Cytophagia</taxon>
        <taxon>Cytophagales</taxon>
        <taxon>Hymenobacteraceae</taxon>
        <taxon>Hymenobacter</taxon>
    </lineage>
</organism>
<dbReference type="EMBL" id="VAJM01000001">
    <property type="protein sequence ID" value="TLM96599.1"/>
    <property type="molecule type" value="Genomic_DNA"/>
</dbReference>
<dbReference type="Proteomes" id="UP000305517">
    <property type="component" value="Unassembled WGS sequence"/>
</dbReference>
<dbReference type="AlphaFoldDB" id="A0A5R8WW11"/>
<sequence>MNIAALDSVLKHPHNRWSTIGLNYDVVNQFGGVSLSNGLDEEPVMHFEDLPASILYKIQGMTDFKNSYSFDGKLAYTSLRWVSLASIEYSQLSFSGNRLLYRNANLSAERGLGFINCGVVTKIGWQELNNAKGFGAKIGLQKSYTRNFDKKSLSAMYLGVDFGYYFHYTTYSVYTQGFILRNTSLRLNYGRIDYFNFFSIGLQYTFNR</sequence>
<gene>
    <name evidence="1" type="ORF">FDY95_00985</name>
</gene>
<evidence type="ECO:0000313" key="1">
    <source>
        <dbReference type="EMBL" id="TLM96599.1"/>
    </source>
</evidence>